<dbReference type="Pfam" id="PF06993">
    <property type="entry name" value="DUF1304"/>
    <property type="match status" value="1"/>
</dbReference>
<reference evidence="2 3" key="1">
    <citation type="submission" date="2014-11" db="EMBL/GenBank/DDBJ databases">
        <title>Genome sequence of Microbacterium mangrovi MUSC 115(T).</title>
        <authorList>
            <person name="Lee L.-H."/>
        </authorList>
    </citation>
    <scope>NUCLEOTIDE SEQUENCE [LARGE SCALE GENOMIC DNA]</scope>
    <source>
        <strain evidence="2 3">MUSC 115</strain>
    </source>
</reference>
<sequence>MLAVIGLIVAALAALLHVYIWVMESITWRKPATWRRFGVRDQDAADTTQPMAFNQGFYNLFLAIEVFTGIVLLLVGLTSAGYALVLFGTGSMLAASLVLSTRGETYRRAALTQGALPLIALVLLLLRM</sequence>
<dbReference type="PANTHER" id="PTHR38446:SF1">
    <property type="entry name" value="BLL0914 PROTEIN"/>
    <property type="match status" value="1"/>
</dbReference>
<keyword evidence="1" id="KW-1133">Transmembrane helix</keyword>
<protein>
    <submittedName>
        <fullName evidence="2">Epimerase</fullName>
    </submittedName>
</protein>
<dbReference type="OrthoDB" id="9803832at2"/>
<keyword evidence="3" id="KW-1185">Reference proteome</keyword>
<feature type="transmembrane region" description="Helical" evidence="1">
    <location>
        <begin position="106"/>
        <end position="126"/>
    </location>
</feature>
<evidence type="ECO:0000256" key="1">
    <source>
        <dbReference type="SAM" id="Phobius"/>
    </source>
</evidence>
<dbReference type="Proteomes" id="UP000031030">
    <property type="component" value="Unassembled WGS sequence"/>
</dbReference>
<gene>
    <name evidence="2" type="ORF">LK09_02975</name>
</gene>
<organism evidence="2 3">
    <name type="scientific">Microbacterium mangrovi</name>
    <dbReference type="NCBI Taxonomy" id="1348253"/>
    <lineage>
        <taxon>Bacteria</taxon>
        <taxon>Bacillati</taxon>
        <taxon>Actinomycetota</taxon>
        <taxon>Actinomycetes</taxon>
        <taxon>Micrococcales</taxon>
        <taxon>Microbacteriaceae</taxon>
        <taxon>Microbacterium</taxon>
    </lineage>
</organism>
<dbReference type="InterPro" id="IPR009732">
    <property type="entry name" value="DUF1304"/>
</dbReference>
<keyword evidence="1" id="KW-0812">Transmembrane</keyword>
<feature type="transmembrane region" description="Helical" evidence="1">
    <location>
        <begin position="82"/>
        <end position="100"/>
    </location>
</feature>
<accession>A0A0B2ADC8</accession>
<proteinExistence type="predicted"/>
<name>A0A0B2ADC8_9MICO</name>
<dbReference type="AlphaFoldDB" id="A0A0B2ADC8"/>
<evidence type="ECO:0000313" key="3">
    <source>
        <dbReference type="Proteomes" id="UP000031030"/>
    </source>
</evidence>
<dbReference type="RefSeq" id="WP_039395605.1">
    <property type="nucleotide sequence ID" value="NZ_JTDK01000002.1"/>
</dbReference>
<feature type="transmembrane region" description="Helical" evidence="1">
    <location>
        <begin position="56"/>
        <end position="75"/>
    </location>
</feature>
<comment type="caution">
    <text evidence="2">The sequence shown here is derived from an EMBL/GenBank/DDBJ whole genome shotgun (WGS) entry which is preliminary data.</text>
</comment>
<dbReference type="EMBL" id="JTDK01000002">
    <property type="protein sequence ID" value="KHK99587.1"/>
    <property type="molecule type" value="Genomic_DNA"/>
</dbReference>
<evidence type="ECO:0000313" key="2">
    <source>
        <dbReference type="EMBL" id="KHK99587.1"/>
    </source>
</evidence>
<dbReference type="PANTHER" id="PTHR38446">
    <property type="entry name" value="BLL0914 PROTEIN"/>
    <property type="match status" value="1"/>
</dbReference>
<keyword evidence="1" id="KW-0472">Membrane</keyword>